<feature type="transmembrane region" description="Helical" evidence="1">
    <location>
        <begin position="122"/>
        <end position="142"/>
    </location>
</feature>
<name>A0ABN9VAF6_9DINO</name>
<evidence type="ECO:0000313" key="3">
    <source>
        <dbReference type="Proteomes" id="UP001189429"/>
    </source>
</evidence>
<feature type="non-terminal residue" evidence="2">
    <location>
        <position position="1"/>
    </location>
</feature>
<keyword evidence="1" id="KW-1133">Transmembrane helix</keyword>
<dbReference type="EMBL" id="CAUYUJ010016791">
    <property type="protein sequence ID" value="CAK0868861.1"/>
    <property type="molecule type" value="Genomic_DNA"/>
</dbReference>
<feature type="transmembrane region" description="Helical" evidence="1">
    <location>
        <begin position="212"/>
        <end position="233"/>
    </location>
</feature>
<feature type="transmembrane region" description="Helical" evidence="1">
    <location>
        <begin position="86"/>
        <end position="110"/>
    </location>
</feature>
<reference evidence="2" key="1">
    <citation type="submission" date="2023-10" db="EMBL/GenBank/DDBJ databases">
        <authorList>
            <person name="Chen Y."/>
            <person name="Shah S."/>
            <person name="Dougan E. K."/>
            <person name="Thang M."/>
            <person name="Chan C."/>
        </authorList>
    </citation>
    <scope>NUCLEOTIDE SEQUENCE [LARGE SCALE GENOMIC DNA]</scope>
</reference>
<evidence type="ECO:0000256" key="1">
    <source>
        <dbReference type="SAM" id="Phobius"/>
    </source>
</evidence>
<organism evidence="2 3">
    <name type="scientific">Prorocentrum cordatum</name>
    <dbReference type="NCBI Taxonomy" id="2364126"/>
    <lineage>
        <taxon>Eukaryota</taxon>
        <taxon>Sar</taxon>
        <taxon>Alveolata</taxon>
        <taxon>Dinophyceae</taxon>
        <taxon>Prorocentrales</taxon>
        <taxon>Prorocentraceae</taxon>
        <taxon>Prorocentrum</taxon>
    </lineage>
</organism>
<proteinExistence type="predicted"/>
<sequence>CAAAEVSEAAWRGFGGAVAATAHLLLELMRSGGCRAPSAAALPTTVLAWIVTTLVWCYWLHRPLTSPGSVLPGISEMGIAPPARGIYRGGSATVGLLLACTVHLYSAVLLPHLAEGAAGGRAVECTSMGYVAAVGVAVQGIFTLETSMSIQTLLHFAGAIAFVLGTMWHADASNALYTDLGDTVPVGLHLWQWARGLESSGRLQNAIGFAQWALVLNFAIFYCTYACDFWVVLEAS</sequence>
<protein>
    <submittedName>
        <fullName evidence="2">Uncharacterized protein</fullName>
    </submittedName>
</protein>
<feature type="transmembrane region" description="Helical" evidence="1">
    <location>
        <begin position="148"/>
        <end position="168"/>
    </location>
</feature>
<evidence type="ECO:0000313" key="2">
    <source>
        <dbReference type="EMBL" id="CAK0868861.1"/>
    </source>
</evidence>
<keyword evidence="1" id="KW-0812">Transmembrane</keyword>
<accession>A0ABN9VAF6</accession>
<feature type="transmembrane region" description="Helical" evidence="1">
    <location>
        <begin position="39"/>
        <end position="61"/>
    </location>
</feature>
<comment type="caution">
    <text evidence="2">The sequence shown here is derived from an EMBL/GenBank/DDBJ whole genome shotgun (WGS) entry which is preliminary data.</text>
</comment>
<keyword evidence="1" id="KW-0472">Membrane</keyword>
<keyword evidence="3" id="KW-1185">Reference proteome</keyword>
<dbReference type="Proteomes" id="UP001189429">
    <property type="component" value="Unassembled WGS sequence"/>
</dbReference>
<gene>
    <name evidence="2" type="ORF">PCOR1329_LOCUS55389</name>
</gene>